<proteinExistence type="predicted"/>
<reference evidence="2" key="1">
    <citation type="submission" date="2023-04" db="EMBL/GenBank/DDBJ databases">
        <authorList>
            <consortium name="ELIXIR-Norway"/>
        </authorList>
    </citation>
    <scope>NUCLEOTIDE SEQUENCE [LARGE SCALE GENOMIC DNA]</scope>
</reference>
<evidence type="ECO:0000313" key="2">
    <source>
        <dbReference type="EMBL" id="CAI9165386.1"/>
    </source>
</evidence>
<name>A0ABN8YWQ7_RANTA</name>
<gene>
    <name evidence="2" type="ORF">MRATA1EN1_LOCUS14348</name>
</gene>
<dbReference type="EMBL" id="OX459960">
    <property type="protein sequence ID" value="CAI9165386.1"/>
    <property type="molecule type" value="Genomic_DNA"/>
</dbReference>
<sequence length="225" mass="23891">MVSVAQGDRHETPSFLRGPCHGQVSPVSTVRLRGRTISLDVWAFAQILRPACQQPAARIAGSQGPLGILHTHTTRTRAHTQTHTHPPAVSLSRLPAKDLPTPIPVSVPSRLVLGGSLGGKSSQGLIPGAFCSKQTVNSDFPCPSSGRRCLPSDQLGGDWRKARAKMLLLLTLLSGAGQKRSLVHCATFHTRAGMGERLAPLSGLKALPAVKLDRREEAPALGFGF</sequence>
<evidence type="ECO:0000256" key="1">
    <source>
        <dbReference type="SAM" id="MobiDB-lite"/>
    </source>
</evidence>
<feature type="region of interest" description="Disordered" evidence="1">
    <location>
        <begin position="76"/>
        <end position="95"/>
    </location>
</feature>
<evidence type="ECO:0000313" key="3">
    <source>
        <dbReference type="Proteomes" id="UP001176941"/>
    </source>
</evidence>
<organism evidence="2 3">
    <name type="scientific">Rangifer tarandus platyrhynchus</name>
    <name type="common">Svalbard reindeer</name>
    <dbReference type="NCBI Taxonomy" id="3082113"/>
    <lineage>
        <taxon>Eukaryota</taxon>
        <taxon>Metazoa</taxon>
        <taxon>Chordata</taxon>
        <taxon>Craniata</taxon>
        <taxon>Vertebrata</taxon>
        <taxon>Euteleostomi</taxon>
        <taxon>Mammalia</taxon>
        <taxon>Eutheria</taxon>
        <taxon>Laurasiatheria</taxon>
        <taxon>Artiodactyla</taxon>
        <taxon>Ruminantia</taxon>
        <taxon>Pecora</taxon>
        <taxon>Cervidae</taxon>
        <taxon>Odocoileinae</taxon>
        <taxon>Rangifer</taxon>
    </lineage>
</organism>
<dbReference type="Proteomes" id="UP001176941">
    <property type="component" value="Chromosome 24"/>
</dbReference>
<protein>
    <submittedName>
        <fullName evidence="2">Uncharacterized protein</fullName>
    </submittedName>
</protein>
<keyword evidence="3" id="KW-1185">Reference proteome</keyword>
<accession>A0ABN8YWQ7</accession>